<organism evidence="6 7">
    <name type="scientific">Salinibacillus aidingensis</name>
    <dbReference type="NCBI Taxonomy" id="237684"/>
    <lineage>
        <taxon>Bacteria</taxon>
        <taxon>Bacillati</taxon>
        <taxon>Bacillota</taxon>
        <taxon>Bacilli</taxon>
        <taxon>Bacillales</taxon>
        <taxon>Bacillaceae</taxon>
        <taxon>Salinibacillus</taxon>
    </lineage>
</organism>
<evidence type="ECO:0000259" key="5">
    <source>
        <dbReference type="PROSITE" id="PS50887"/>
    </source>
</evidence>
<sequence>MSRYNLKQILYYVWMISTIIFLLALGIEFYSPHLNTGIFWLMNLISVSLFSYHLGLFGGIFSLLIILTLRISVDFQTFSSLTPNQLIRALFINSMAFVTSILIGYLAGKMKKNEKNIREIFDNNDITLWTRNLKTGEITVSEGNANIYGVTRKEFEQNPHILFESIHPDDYEILTDALQKQKRGRKTKVVYRIIRPDKQTRWIEDRGTPVFNHAGEVVRVDGVVFDVTSEKETEEVMNKMAYNDSLTGLPNRNWFQNYLEATLVSSRKNNISIGIMFIDFDNFKRVNDTLGHRVGDRLLIQMSDRLQSCIRKNDIVSRQGGDEFLVLIEDADEQEVKEIAERIINQMNHPFIVDGNEIFSTPSIGITMCPVAEEKAESLIEKADFAMYLAKESGKNNYKFYDDELNQKMKRKIMVETRLHKAIENGELAVHYQPQIDLSTSALAGAEALLRWENDLGYISPGEFIPIAEETGLIIPIGEWVIRQACRHSKEFRAHGLEPFPISVNISTKQIMNPSFIPRLKEILLDEQMTPELLTLEITESALLFYEDAKENIDELRQLGIGISIDDFGVGYSSLSMIKDIEMDELKIDQRFLNDALESKRVHSLLKTIIKIGKVLKAKVVVEGVETAEQLELLMSRGIYGQGFFYSRALPAQEFEKWYWKYYRKRIKS</sequence>
<dbReference type="NCBIfam" id="TIGR00254">
    <property type="entry name" value="GGDEF"/>
    <property type="match status" value="1"/>
</dbReference>
<dbReference type="Pfam" id="PF00563">
    <property type="entry name" value="EAL"/>
    <property type="match status" value="1"/>
</dbReference>
<name>A0ABP3L0A9_9BACI</name>
<dbReference type="PROSITE" id="PS50113">
    <property type="entry name" value="PAC"/>
    <property type="match status" value="1"/>
</dbReference>
<feature type="transmembrane region" description="Helical" evidence="1">
    <location>
        <begin position="9"/>
        <end position="30"/>
    </location>
</feature>
<evidence type="ECO:0000259" key="4">
    <source>
        <dbReference type="PROSITE" id="PS50883"/>
    </source>
</evidence>
<dbReference type="InterPro" id="IPR043128">
    <property type="entry name" value="Rev_trsase/Diguanyl_cyclase"/>
</dbReference>
<dbReference type="CDD" id="cd01949">
    <property type="entry name" value="GGDEF"/>
    <property type="match status" value="1"/>
</dbReference>
<dbReference type="SUPFAM" id="SSF55785">
    <property type="entry name" value="PYP-like sensor domain (PAS domain)"/>
    <property type="match status" value="1"/>
</dbReference>
<dbReference type="SMART" id="SM00052">
    <property type="entry name" value="EAL"/>
    <property type="match status" value="1"/>
</dbReference>
<dbReference type="InterPro" id="IPR000700">
    <property type="entry name" value="PAS-assoc_C"/>
</dbReference>
<feature type="domain" description="PAC" evidence="3">
    <location>
        <begin position="187"/>
        <end position="239"/>
    </location>
</feature>
<feature type="domain" description="GGDEF" evidence="5">
    <location>
        <begin position="271"/>
        <end position="403"/>
    </location>
</feature>
<keyword evidence="1" id="KW-1133">Transmembrane helix</keyword>
<dbReference type="Proteomes" id="UP001500880">
    <property type="component" value="Unassembled WGS sequence"/>
</dbReference>
<dbReference type="Gene3D" id="3.30.70.270">
    <property type="match status" value="1"/>
</dbReference>
<feature type="domain" description="EAL" evidence="4">
    <location>
        <begin position="412"/>
        <end position="663"/>
    </location>
</feature>
<reference evidence="7" key="1">
    <citation type="journal article" date="2019" name="Int. J. Syst. Evol. Microbiol.">
        <title>The Global Catalogue of Microorganisms (GCM) 10K type strain sequencing project: providing services to taxonomists for standard genome sequencing and annotation.</title>
        <authorList>
            <consortium name="The Broad Institute Genomics Platform"/>
            <consortium name="The Broad Institute Genome Sequencing Center for Infectious Disease"/>
            <person name="Wu L."/>
            <person name="Ma J."/>
        </authorList>
    </citation>
    <scope>NUCLEOTIDE SEQUENCE [LARGE SCALE GENOMIC DNA]</scope>
    <source>
        <strain evidence="7">JCM 12389</strain>
    </source>
</reference>
<proteinExistence type="predicted"/>
<dbReference type="Pfam" id="PF08447">
    <property type="entry name" value="PAS_3"/>
    <property type="match status" value="1"/>
</dbReference>
<evidence type="ECO:0008006" key="8">
    <source>
        <dbReference type="Google" id="ProtNLM"/>
    </source>
</evidence>
<dbReference type="InterPro" id="IPR035965">
    <property type="entry name" value="PAS-like_dom_sf"/>
</dbReference>
<dbReference type="SMART" id="SM00267">
    <property type="entry name" value="GGDEF"/>
    <property type="match status" value="1"/>
</dbReference>
<dbReference type="InterPro" id="IPR029787">
    <property type="entry name" value="Nucleotide_cyclase"/>
</dbReference>
<dbReference type="PANTHER" id="PTHR44757">
    <property type="entry name" value="DIGUANYLATE CYCLASE DGCP"/>
    <property type="match status" value="1"/>
</dbReference>
<keyword evidence="1" id="KW-0812">Transmembrane</keyword>
<dbReference type="PANTHER" id="PTHR44757:SF2">
    <property type="entry name" value="BIOFILM ARCHITECTURE MAINTENANCE PROTEIN MBAA"/>
    <property type="match status" value="1"/>
</dbReference>
<dbReference type="InterPro" id="IPR001633">
    <property type="entry name" value="EAL_dom"/>
</dbReference>
<dbReference type="InterPro" id="IPR052155">
    <property type="entry name" value="Biofilm_reg_signaling"/>
</dbReference>
<accession>A0ABP3L0A9</accession>
<feature type="transmembrane region" description="Helical" evidence="1">
    <location>
        <begin position="50"/>
        <end position="69"/>
    </location>
</feature>
<dbReference type="InterPro" id="IPR013655">
    <property type="entry name" value="PAS_fold_3"/>
</dbReference>
<evidence type="ECO:0000259" key="2">
    <source>
        <dbReference type="PROSITE" id="PS50112"/>
    </source>
</evidence>
<dbReference type="InterPro" id="IPR035919">
    <property type="entry name" value="EAL_sf"/>
</dbReference>
<dbReference type="InterPro" id="IPR000160">
    <property type="entry name" value="GGDEF_dom"/>
</dbReference>
<dbReference type="InterPro" id="IPR000014">
    <property type="entry name" value="PAS"/>
</dbReference>
<dbReference type="EMBL" id="BAAADO010000003">
    <property type="protein sequence ID" value="GAA0489977.1"/>
    <property type="molecule type" value="Genomic_DNA"/>
</dbReference>
<dbReference type="SMART" id="SM00086">
    <property type="entry name" value="PAC"/>
    <property type="match status" value="1"/>
</dbReference>
<feature type="transmembrane region" description="Helical" evidence="1">
    <location>
        <begin position="90"/>
        <end position="108"/>
    </location>
</feature>
<dbReference type="SUPFAM" id="SSF141868">
    <property type="entry name" value="EAL domain-like"/>
    <property type="match status" value="1"/>
</dbReference>
<dbReference type="Gene3D" id="3.20.20.450">
    <property type="entry name" value="EAL domain"/>
    <property type="match status" value="1"/>
</dbReference>
<dbReference type="PROSITE" id="PS50883">
    <property type="entry name" value="EAL"/>
    <property type="match status" value="1"/>
</dbReference>
<evidence type="ECO:0000259" key="3">
    <source>
        <dbReference type="PROSITE" id="PS50113"/>
    </source>
</evidence>
<protein>
    <recommendedName>
        <fullName evidence="8">PAS domain S-box-containing protein/diguanylate cyclase (GGDEF) domain-containing protein</fullName>
    </recommendedName>
</protein>
<dbReference type="SUPFAM" id="SSF55073">
    <property type="entry name" value="Nucleotide cyclase"/>
    <property type="match status" value="1"/>
</dbReference>
<feature type="domain" description="PAS" evidence="2">
    <location>
        <begin position="113"/>
        <end position="185"/>
    </location>
</feature>
<gene>
    <name evidence="6" type="ORF">GCM10008986_14870</name>
</gene>
<dbReference type="RefSeq" id="WP_343839352.1">
    <property type="nucleotide sequence ID" value="NZ_BAAADO010000003.1"/>
</dbReference>
<keyword evidence="7" id="KW-1185">Reference proteome</keyword>
<keyword evidence="1" id="KW-0472">Membrane</keyword>
<dbReference type="InterPro" id="IPR001610">
    <property type="entry name" value="PAC"/>
</dbReference>
<dbReference type="PROSITE" id="PS50112">
    <property type="entry name" value="PAS"/>
    <property type="match status" value="1"/>
</dbReference>
<dbReference type="Gene3D" id="3.30.450.20">
    <property type="entry name" value="PAS domain"/>
    <property type="match status" value="1"/>
</dbReference>
<evidence type="ECO:0000256" key="1">
    <source>
        <dbReference type="SAM" id="Phobius"/>
    </source>
</evidence>
<dbReference type="PROSITE" id="PS50887">
    <property type="entry name" value="GGDEF"/>
    <property type="match status" value="1"/>
</dbReference>
<dbReference type="NCBIfam" id="TIGR00229">
    <property type="entry name" value="sensory_box"/>
    <property type="match status" value="1"/>
</dbReference>
<dbReference type="Pfam" id="PF00990">
    <property type="entry name" value="GGDEF"/>
    <property type="match status" value="1"/>
</dbReference>
<evidence type="ECO:0000313" key="6">
    <source>
        <dbReference type="EMBL" id="GAA0489977.1"/>
    </source>
</evidence>
<comment type="caution">
    <text evidence="6">The sequence shown here is derived from an EMBL/GenBank/DDBJ whole genome shotgun (WGS) entry which is preliminary data.</text>
</comment>
<evidence type="ECO:0000313" key="7">
    <source>
        <dbReference type="Proteomes" id="UP001500880"/>
    </source>
</evidence>
<dbReference type="CDD" id="cd00130">
    <property type="entry name" value="PAS"/>
    <property type="match status" value="1"/>
</dbReference>
<dbReference type="CDD" id="cd01948">
    <property type="entry name" value="EAL"/>
    <property type="match status" value="1"/>
</dbReference>